<dbReference type="PANTHER" id="PTHR15364:SF0">
    <property type="entry name" value="2'-DEOXYNUCLEOSIDE 5'-PHOSPHATE N-HYDROLASE 1"/>
    <property type="match status" value="1"/>
</dbReference>
<proteinExistence type="predicted"/>
<gene>
    <name evidence="1" type="ordered locus">Rru_A1524</name>
</gene>
<dbReference type="PhylomeDB" id="Q2RU71"/>
<dbReference type="STRING" id="269796.Rru_A1524"/>
<name>Q2RU71_RHORT</name>
<dbReference type="InterPro" id="IPR051239">
    <property type="entry name" value="2'-dNMP_N-hydrolase"/>
</dbReference>
<dbReference type="HOGENOM" id="CLU_104078_1_0_5"/>
<dbReference type="KEGG" id="rru:Rru_A1524"/>
<evidence type="ECO:0000313" key="2">
    <source>
        <dbReference type="Proteomes" id="UP000001929"/>
    </source>
</evidence>
<keyword evidence="2" id="KW-1185">Reference proteome</keyword>
<dbReference type="Pfam" id="PF05014">
    <property type="entry name" value="Nuc_deoxyrib_tr"/>
    <property type="match status" value="1"/>
</dbReference>
<dbReference type="GO" id="GO:0070694">
    <property type="term" value="F:5-hydroxymethyl-dUMP N-hydrolase activity"/>
    <property type="evidence" value="ECO:0007669"/>
    <property type="project" value="TreeGrafter"/>
</dbReference>
<dbReference type="EnsemblBacteria" id="ABC22324">
    <property type="protein sequence ID" value="ABC22324"/>
    <property type="gene ID" value="Rru_A1524"/>
</dbReference>
<dbReference type="eggNOG" id="COG3613">
    <property type="taxonomic scope" value="Bacteria"/>
</dbReference>
<dbReference type="Proteomes" id="UP000001929">
    <property type="component" value="Chromosome"/>
</dbReference>
<dbReference type="AlphaFoldDB" id="Q2RU71"/>
<accession>Q2RU71</accession>
<dbReference type="RefSeq" id="WP_011389277.1">
    <property type="nucleotide sequence ID" value="NC_007643.1"/>
</dbReference>
<protein>
    <submittedName>
        <fullName evidence="1">Nucleoside 2-deoxyribosyltransferase</fullName>
    </submittedName>
</protein>
<sequence>MTDRPKIYLAGPEVFLAESQAVAETMKERCAAQGLVGVFPLDSALDLAGKPPAVQAKLIYEANIALIGQCAGVAANMSPFRGPSMDPGTAFEIGYAAALGKPVVGYASNAGDYLTRVRAWAGGTLRRDGGRWRDGQGWEVEDFGLSDNLMMARAVRSVEDGFDAALIALRAAFDER</sequence>
<evidence type="ECO:0000313" key="1">
    <source>
        <dbReference type="EMBL" id="ABC22324.1"/>
    </source>
</evidence>
<dbReference type="GO" id="GO:0009159">
    <property type="term" value="P:deoxyribonucleoside monophosphate catabolic process"/>
    <property type="evidence" value="ECO:0007669"/>
    <property type="project" value="TreeGrafter"/>
</dbReference>
<dbReference type="InterPro" id="IPR007710">
    <property type="entry name" value="Nucleoside_deoxyribTrfase"/>
</dbReference>
<dbReference type="PATRIC" id="fig|269796.9.peg.1594"/>
<organism evidence="1 2">
    <name type="scientific">Rhodospirillum rubrum (strain ATCC 11170 / ATH 1.1.1 / DSM 467 / LMG 4362 / NCIMB 8255 / S1)</name>
    <dbReference type="NCBI Taxonomy" id="269796"/>
    <lineage>
        <taxon>Bacteria</taxon>
        <taxon>Pseudomonadati</taxon>
        <taxon>Pseudomonadota</taxon>
        <taxon>Alphaproteobacteria</taxon>
        <taxon>Rhodospirillales</taxon>
        <taxon>Rhodospirillaceae</taxon>
        <taxon>Rhodospirillum</taxon>
    </lineage>
</organism>
<dbReference type="Gene3D" id="3.40.50.450">
    <property type="match status" value="1"/>
</dbReference>
<dbReference type="PANTHER" id="PTHR15364">
    <property type="entry name" value="2'-DEOXYNUCLEOSIDE 5'-PHOSPHATE N-HYDROLASE 1"/>
    <property type="match status" value="1"/>
</dbReference>
<reference evidence="1 2" key="1">
    <citation type="journal article" date="2011" name="Stand. Genomic Sci.">
        <title>Complete genome sequence of Rhodospirillum rubrum type strain (S1).</title>
        <authorList>
            <person name="Munk A.C."/>
            <person name="Copeland A."/>
            <person name="Lucas S."/>
            <person name="Lapidus A."/>
            <person name="Del Rio T.G."/>
            <person name="Barry K."/>
            <person name="Detter J.C."/>
            <person name="Hammon N."/>
            <person name="Israni S."/>
            <person name="Pitluck S."/>
            <person name="Brettin T."/>
            <person name="Bruce D."/>
            <person name="Han C."/>
            <person name="Tapia R."/>
            <person name="Gilna P."/>
            <person name="Schmutz J."/>
            <person name="Larimer F."/>
            <person name="Land M."/>
            <person name="Kyrpides N.C."/>
            <person name="Mavromatis K."/>
            <person name="Richardson P."/>
            <person name="Rohde M."/>
            <person name="Goker M."/>
            <person name="Klenk H.P."/>
            <person name="Zhang Y."/>
            <person name="Roberts G.P."/>
            <person name="Reslewic S."/>
            <person name="Schwartz D.C."/>
        </authorList>
    </citation>
    <scope>NUCLEOTIDE SEQUENCE [LARGE SCALE GENOMIC DNA]</scope>
    <source>
        <strain evidence="2">ATCC 11170 / ATH 1.1.1 / DSM 467 / LMG 4362 / NCIMB 8255 / S1</strain>
    </source>
</reference>
<dbReference type="SUPFAM" id="SSF52309">
    <property type="entry name" value="N-(deoxy)ribosyltransferase-like"/>
    <property type="match status" value="1"/>
</dbReference>
<dbReference type="EMBL" id="CP000230">
    <property type="protein sequence ID" value="ABC22324.1"/>
    <property type="molecule type" value="Genomic_DNA"/>
</dbReference>